<dbReference type="PANTHER" id="PTHR43884">
    <property type="entry name" value="ACYL-COA DEHYDROGENASE"/>
    <property type="match status" value="1"/>
</dbReference>
<feature type="domain" description="Acyl-CoA dehydrogenase/oxidase C-terminal" evidence="5">
    <location>
        <begin position="193"/>
        <end position="316"/>
    </location>
</feature>
<accession>A0A853M0A7</accession>
<reference evidence="6 7" key="1">
    <citation type="submission" date="2016-06" db="EMBL/GenBank/DDBJ databases">
        <authorList>
            <person name="Sutton G."/>
            <person name="Brinkac L."/>
            <person name="Sanka R."/>
            <person name="Adams M."/>
            <person name="Lau E."/>
            <person name="Garcia-Basteiro A."/>
            <person name="Lopez-Varela E."/>
            <person name="Palencia S."/>
        </authorList>
    </citation>
    <scope>NUCLEOTIDE SEQUENCE [LARGE SCALE GENOMIC DNA]</scope>
    <source>
        <strain evidence="6 7">1164983.0</strain>
    </source>
</reference>
<feature type="compositionally biased region" description="Basic and acidic residues" evidence="4">
    <location>
        <begin position="1"/>
        <end position="16"/>
    </location>
</feature>
<evidence type="ECO:0000256" key="3">
    <source>
        <dbReference type="ARBA" id="ARBA00023002"/>
    </source>
</evidence>
<evidence type="ECO:0000256" key="1">
    <source>
        <dbReference type="ARBA" id="ARBA00022630"/>
    </source>
</evidence>
<organism evidence="6 7">
    <name type="scientific">Mycobacterium colombiense</name>
    <dbReference type="NCBI Taxonomy" id="339268"/>
    <lineage>
        <taxon>Bacteria</taxon>
        <taxon>Bacillati</taxon>
        <taxon>Actinomycetota</taxon>
        <taxon>Actinomycetes</taxon>
        <taxon>Mycobacteriales</taxon>
        <taxon>Mycobacteriaceae</taxon>
        <taxon>Mycobacterium</taxon>
        <taxon>Mycobacterium avium complex (MAC)</taxon>
    </lineage>
</organism>
<dbReference type="InterPro" id="IPR036250">
    <property type="entry name" value="AcylCo_DH-like_C"/>
</dbReference>
<dbReference type="SUPFAM" id="SSF47203">
    <property type="entry name" value="Acyl-CoA dehydrogenase C-terminal domain-like"/>
    <property type="match status" value="1"/>
</dbReference>
<dbReference type="RefSeq" id="WP_065052224.1">
    <property type="nucleotide sequence ID" value="NZ_LZKW01000092.1"/>
</dbReference>
<keyword evidence="3" id="KW-0560">Oxidoreductase</keyword>
<evidence type="ECO:0000313" key="7">
    <source>
        <dbReference type="Proteomes" id="UP000093894"/>
    </source>
</evidence>
<evidence type="ECO:0000256" key="4">
    <source>
        <dbReference type="SAM" id="MobiDB-lite"/>
    </source>
</evidence>
<protein>
    <recommendedName>
        <fullName evidence="5">Acyl-CoA dehydrogenase/oxidase C-terminal domain-containing protein</fullName>
    </recommendedName>
</protein>
<keyword evidence="1" id="KW-0285">Flavoprotein</keyword>
<evidence type="ECO:0000256" key="2">
    <source>
        <dbReference type="ARBA" id="ARBA00022827"/>
    </source>
</evidence>
<evidence type="ECO:0000313" key="6">
    <source>
        <dbReference type="EMBL" id="OBJ60766.1"/>
    </source>
</evidence>
<name>A0A853M0A7_9MYCO</name>
<dbReference type="Gene3D" id="1.20.140.10">
    <property type="entry name" value="Butyryl-CoA Dehydrogenase, subunit A, domain 3"/>
    <property type="match status" value="1"/>
</dbReference>
<keyword evidence="2" id="KW-0274">FAD</keyword>
<dbReference type="Pfam" id="PF00441">
    <property type="entry name" value="Acyl-CoA_dh_1"/>
    <property type="match status" value="1"/>
</dbReference>
<gene>
    <name evidence="6" type="ORF">A5628_06860</name>
</gene>
<dbReference type="EMBL" id="LZLG01000066">
    <property type="protein sequence ID" value="OBJ60766.1"/>
    <property type="molecule type" value="Genomic_DNA"/>
</dbReference>
<dbReference type="Proteomes" id="UP000093894">
    <property type="component" value="Unassembled WGS sequence"/>
</dbReference>
<dbReference type="InterPro" id="IPR009075">
    <property type="entry name" value="AcylCo_DH/oxidase_C"/>
</dbReference>
<sequence length="331" mass="34327">MDARLTDEQRSVRDTAARMAQKSATTTVDGLGKTRSADRLARDLVASGFTELRASDAGPTGVEVALVAEQLASAAAEASFIGPTLAADLCRRAGVGAPSSCTIALTGDLARLVTQDELPAAVAFDSAAVSRALYLKPSGEKFGLASVPVGARGAAVDLTRPLARLSQEDSVELTGAALTADDIAAWRAFGHAVLSADLLGSARAAHLATVAYAIGRTQYGRPVASFQAVQHLLAESLVLLEGAESAVSYASWAVDAEPADTAIDTALVSKLYCTSAARTISEIAIQVHGGIGNTWECMVHIHLRRALLAGQILGDEGALMEELIEHRLRAA</sequence>
<dbReference type="AlphaFoldDB" id="A0A853M0A7"/>
<proteinExistence type="predicted"/>
<feature type="region of interest" description="Disordered" evidence="4">
    <location>
        <begin position="1"/>
        <end position="27"/>
    </location>
</feature>
<comment type="caution">
    <text evidence="6">The sequence shown here is derived from an EMBL/GenBank/DDBJ whole genome shotgun (WGS) entry which is preliminary data.</text>
</comment>
<evidence type="ECO:0000259" key="5">
    <source>
        <dbReference type="Pfam" id="PF00441"/>
    </source>
</evidence>
<dbReference type="PANTHER" id="PTHR43884:SF20">
    <property type="entry name" value="ACYL-COA DEHYDROGENASE FADE28"/>
    <property type="match status" value="1"/>
</dbReference>
<dbReference type="GO" id="GO:0003995">
    <property type="term" value="F:acyl-CoA dehydrogenase activity"/>
    <property type="evidence" value="ECO:0007669"/>
    <property type="project" value="TreeGrafter"/>
</dbReference>